<comment type="similarity">
    <text evidence="1">Belongs to the TFE family.</text>
</comment>
<gene>
    <name evidence="1" type="primary">tfe</name>
    <name evidence="3" type="ORF">IMZ38_01010</name>
</gene>
<keyword evidence="1" id="KW-0804">Transcription</keyword>
<dbReference type="SMART" id="SM00531">
    <property type="entry name" value="TFIIE"/>
    <property type="match status" value="1"/>
</dbReference>
<dbReference type="EMBL" id="CP063144">
    <property type="protein sequence ID" value="QOR94552.1"/>
    <property type="molecule type" value="Genomic_DNA"/>
</dbReference>
<accession>A0A7M1UTL7</accession>
<dbReference type="GO" id="GO:0003677">
    <property type="term" value="F:DNA binding"/>
    <property type="evidence" value="ECO:0007669"/>
    <property type="project" value="UniProtKB-KW"/>
</dbReference>
<protein>
    <recommendedName>
        <fullName evidence="1">Transcription factor E</fullName>
        <shortName evidence="1">TFE</shortName>
    </recommendedName>
    <alternativeName>
        <fullName evidence="1">TFIIE subunit alpha homolog</fullName>
    </alternativeName>
    <alternativeName>
        <fullName evidence="1">Transcription initiation factor TFIIE</fullName>
    </alternativeName>
</protein>
<keyword evidence="1" id="KW-0238">DNA-binding</keyword>
<dbReference type="InterPro" id="IPR002853">
    <property type="entry name" value="TFIIE_asu"/>
</dbReference>
<comment type="function">
    <text evidence="1">Transcription factor that plays a role in the activation of archaeal genes transcribed by RNA polymerase. Facilitates transcription initiation by enhancing TATA-box recognition by TATA-box-binding protein (Tbp), and transcription factor B (Tfb) and RNA polymerase recruitment. Not absolutely required for transcription in vitro, but particularly important in cases where Tbp or Tfb function is not optimal. It dynamically alters the nucleic acid-binding properties of RNA polymerases by stabilizing the initiation complex and destabilizing elongation complexes. Seems to translocate with the RNA polymerase following initiation and acts by binding to the non template strand of the transcription bubble in elongation complexes.</text>
</comment>
<dbReference type="GO" id="GO:0006355">
    <property type="term" value="P:regulation of DNA-templated transcription"/>
    <property type="evidence" value="ECO:0007669"/>
    <property type="project" value="InterPro"/>
</dbReference>
<evidence type="ECO:0000313" key="4">
    <source>
        <dbReference type="Proteomes" id="UP000593766"/>
    </source>
</evidence>
<dbReference type="OrthoDB" id="5935at2157"/>
<evidence type="ECO:0000313" key="3">
    <source>
        <dbReference type="EMBL" id="QOR94552.1"/>
    </source>
</evidence>
<evidence type="ECO:0000256" key="1">
    <source>
        <dbReference type="HAMAP-Rule" id="MF_01909"/>
    </source>
</evidence>
<dbReference type="PANTHER" id="PTHR13097:SF7">
    <property type="entry name" value="GENERAL TRANSCRIPTION FACTOR IIE SUBUNIT 1"/>
    <property type="match status" value="1"/>
</dbReference>
<keyword evidence="1" id="KW-0805">Transcription regulation</keyword>
<proteinExistence type="inferred from homology"/>
<comment type="subunit">
    <text evidence="1">Monomer. Interaction with RNA polymerase subunits RpoF and RpoE is necessary for Tfe stimulatory transcription activity. Able to interact with Tbp and RNA polymerase in the absence of DNA promoter. Interacts both with the preinitiation and elongation complexes.</text>
</comment>
<evidence type="ECO:0000259" key="2">
    <source>
        <dbReference type="SMART" id="SM00531"/>
    </source>
</evidence>
<dbReference type="GO" id="GO:0006367">
    <property type="term" value="P:transcription initiation at RNA polymerase II promoter"/>
    <property type="evidence" value="ECO:0007669"/>
    <property type="project" value="InterPro"/>
</dbReference>
<organism evidence="3 4">
    <name type="scientific">Thermosphaera chiliense</name>
    <dbReference type="NCBI Taxonomy" id="3402707"/>
    <lineage>
        <taxon>Archaea</taxon>
        <taxon>Thermoproteota</taxon>
        <taxon>Thermoprotei</taxon>
        <taxon>Desulfurococcales</taxon>
        <taxon>Desulfurococcaceae</taxon>
        <taxon>Thermosphaera</taxon>
    </lineage>
</organism>
<dbReference type="GeneID" id="59453954"/>
<keyword evidence="4" id="KW-1185">Reference proteome</keyword>
<sequence>MVVTLPRKEDNALMRIARDIIRKTYGEIALQLFDYMLENNGYVAEETLTKDTGIKSNEGRKVLQKMSEEAIIVPGKLKTGDATLHTWVLNKVALKSFVLNRLKKAREKLEARLSYERDNIIYECPVCGRRYSFEEAYLNDFKCVNEGADLLESNNDEIVSLLQSKIKELDEKIAELSEL</sequence>
<dbReference type="InterPro" id="IPR039997">
    <property type="entry name" value="TFE"/>
</dbReference>
<dbReference type="Gene3D" id="1.10.10.10">
    <property type="entry name" value="Winged helix-like DNA-binding domain superfamily/Winged helix DNA-binding domain"/>
    <property type="match status" value="1"/>
</dbReference>
<feature type="domain" description="Transcription initiation factor IIE subunit alpha N-terminal" evidence="2">
    <location>
        <begin position="26"/>
        <end position="164"/>
    </location>
</feature>
<comment type="domain">
    <text evidence="1">The winged helix domain is involved in binding to DNA in the preinitiation complex.</text>
</comment>
<reference evidence="3 4" key="1">
    <citation type="submission" date="2020-10" db="EMBL/GenBank/DDBJ databases">
        <title>Complete genome sequence of Thermosphaera aggregans strain 3507.</title>
        <authorList>
            <person name="Zayulina K.S."/>
            <person name="Elcheninov A.G."/>
            <person name="Toshchakov S.V."/>
            <person name="Kublanov I.V."/>
            <person name="Kochetkova T.V."/>
        </authorList>
    </citation>
    <scope>NUCLEOTIDE SEQUENCE [LARGE SCALE GENOMIC DNA]</scope>
    <source>
        <strain evidence="3 4">3507</strain>
    </source>
</reference>
<dbReference type="AlphaFoldDB" id="A0A7M1UTL7"/>
<dbReference type="RefSeq" id="WP_193436349.1">
    <property type="nucleotide sequence ID" value="NZ_CP063144.1"/>
</dbReference>
<name>A0A7M1UTL7_9CREN</name>
<dbReference type="PIRSF" id="PIRSF006373">
    <property type="entry name" value="TF_E_archaea"/>
    <property type="match status" value="1"/>
</dbReference>
<dbReference type="SUPFAM" id="SSF46785">
    <property type="entry name" value="Winged helix' DNA-binding domain"/>
    <property type="match status" value="1"/>
</dbReference>
<dbReference type="InterPro" id="IPR016481">
    <property type="entry name" value="TF_E_archaea"/>
</dbReference>
<dbReference type="InterPro" id="IPR036390">
    <property type="entry name" value="WH_DNA-bd_sf"/>
</dbReference>
<dbReference type="Proteomes" id="UP000593766">
    <property type="component" value="Chromosome"/>
</dbReference>
<dbReference type="KEGG" id="tcs:IMZ38_01010"/>
<dbReference type="PANTHER" id="PTHR13097">
    <property type="entry name" value="TRANSCRIPTION INITIATION FACTOR IIE, ALPHA SUBUNIT"/>
    <property type="match status" value="1"/>
</dbReference>
<dbReference type="InterPro" id="IPR024550">
    <property type="entry name" value="TFIIEa/SarR/Rpc3_HTH_dom"/>
</dbReference>
<dbReference type="InterPro" id="IPR036388">
    <property type="entry name" value="WH-like_DNA-bd_sf"/>
</dbReference>
<dbReference type="HAMAP" id="MF_01909">
    <property type="entry name" value="TFE_arch"/>
    <property type="match status" value="1"/>
</dbReference>
<dbReference type="Pfam" id="PF02002">
    <property type="entry name" value="TFIIE_alpha"/>
    <property type="match status" value="1"/>
</dbReference>